<feature type="binding site" evidence="8">
    <location>
        <position position="207"/>
    </location>
    <ligand>
        <name>Zn(2+)</name>
        <dbReference type="ChEBI" id="CHEBI:29105"/>
        <label>1</label>
        <note>catalytic</note>
    </ligand>
</feature>
<comment type="catalytic activity">
    <reaction evidence="8">
        <text>Endonucleolytic cleavage of RNA, removing extra 3' nucleotides from tRNA precursor, generating 3' termini of tRNAs. A 3'-hydroxy group is left at the tRNA terminus and a 5'-phosphoryl group is left at the trailer molecule.</text>
        <dbReference type="EC" id="3.1.26.11"/>
    </reaction>
</comment>
<comment type="cofactor">
    <cofactor evidence="8">
        <name>Zn(2+)</name>
        <dbReference type="ChEBI" id="CHEBI:29105"/>
    </cofactor>
    <text evidence="8">Binds 2 Zn(2+) ions.</text>
</comment>
<feature type="active site" description="Proton acceptor" evidence="8">
    <location>
        <position position="65"/>
    </location>
</feature>
<keyword evidence="5 8" id="KW-0255">Endonuclease</keyword>
<dbReference type="Gene3D" id="3.60.15.10">
    <property type="entry name" value="Ribonuclease Z/Hydroxyacylglutathione hydrolase-like"/>
    <property type="match status" value="1"/>
</dbReference>
<dbReference type="RefSeq" id="WP_073338078.1">
    <property type="nucleotide sequence ID" value="NZ_FQXM01000008.1"/>
</dbReference>
<dbReference type="GO" id="GO:0042781">
    <property type="term" value="F:3'-tRNA processing endoribonuclease activity"/>
    <property type="evidence" value="ECO:0007669"/>
    <property type="project" value="UniProtKB-UniRule"/>
</dbReference>
<sequence length="303" mass="34201">MVRVCLLAPGGMMPLPERFLSSAIISCNGSNLLIDCGEGTQIQLKKLKWGLKKIDAILITHFHADHVAGLPGLLSTIANSGREEPITIIGPKGLQDVVRGLTVIVPEITFKLNLVTIEEEKISNFKLKNYIINATKVDHGIDCYGYSVEYKRKRKFNREKALKNNVPKTIWSSLQKGNIVKTKKGTYIPEMVLGNERKGIKISYSTDTRPSKNIVDLIKNSDLFIGEGMYGEDDLIEKAIEYKHMLFSECAKMAKEANVNELWLTHFSPSLLKPEEYLEVAQKYFPNTVIGKELLWKEINFQD</sequence>
<keyword evidence="4 8" id="KW-0479">Metal-binding</keyword>
<feature type="binding site" evidence="8">
    <location>
        <position position="139"/>
    </location>
    <ligand>
        <name>Zn(2+)</name>
        <dbReference type="ChEBI" id="CHEBI:29105"/>
        <label>1</label>
        <note>catalytic</note>
    </ligand>
</feature>
<dbReference type="NCBIfam" id="TIGR02651">
    <property type="entry name" value="RNase_Z"/>
    <property type="match status" value="1"/>
</dbReference>
<feature type="binding site" evidence="8">
    <location>
        <position position="266"/>
    </location>
    <ligand>
        <name>Zn(2+)</name>
        <dbReference type="ChEBI" id="CHEBI:29105"/>
        <label>2</label>
        <note>catalytic</note>
    </ligand>
</feature>
<evidence type="ECO:0000256" key="2">
    <source>
        <dbReference type="ARBA" id="ARBA00022694"/>
    </source>
</evidence>
<evidence type="ECO:0000256" key="7">
    <source>
        <dbReference type="ARBA" id="ARBA00022833"/>
    </source>
</evidence>
<evidence type="ECO:0000313" key="10">
    <source>
        <dbReference type="Proteomes" id="UP000184447"/>
    </source>
</evidence>
<comment type="similarity">
    <text evidence="8">Belongs to the RNase Z family.</text>
</comment>
<dbReference type="PANTHER" id="PTHR46018:SF2">
    <property type="entry name" value="ZINC PHOSPHODIESTERASE ELAC PROTEIN 1"/>
    <property type="match status" value="1"/>
</dbReference>
<evidence type="ECO:0000256" key="1">
    <source>
        <dbReference type="ARBA" id="ARBA00011738"/>
    </source>
</evidence>
<comment type="subunit">
    <text evidence="1 8">Homodimer.</text>
</comment>
<gene>
    <name evidence="8" type="primary">rnz</name>
    <name evidence="9" type="ORF">SAMN02745207_01774</name>
</gene>
<dbReference type="InterPro" id="IPR036866">
    <property type="entry name" value="RibonucZ/Hydroxyglut_hydro"/>
</dbReference>
<evidence type="ECO:0000256" key="5">
    <source>
        <dbReference type="ARBA" id="ARBA00022759"/>
    </source>
</evidence>
<dbReference type="GO" id="GO:0008270">
    <property type="term" value="F:zinc ion binding"/>
    <property type="evidence" value="ECO:0007669"/>
    <property type="project" value="UniProtKB-UniRule"/>
</dbReference>
<keyword evidence="6 8" id="KW-0378">Hydrolase</keyword>
<keyword evidence="3 8" id="KW-0540">Nuclease</keyword>
<keyword evidence="7 8" id="KW-0862">Zinc</keyword>
<feature type="binding site" evidence="8">
    <location>
        <position position="66"/>
    </location>
    <ligand>
        <name>Zn(2+)</name>
        <dbReference type="ChEBI" id="CHEBI:29105"/>
        <label>2</label>
        <note>catalytic</note>
    </ligand>
</feature>
<dbReference type="CDD" id="cd07717">
    <property type="entry name" value="RNaseZ_ZiPD-like_MBL-fold"/>
    <property type="match status" value="1"/>
</dbReference>
<organism evidence="9 10">
    <name type="scientific">Clostridium grantii DSM 8605</name>
    <dbReference type="NCBI Taxonomy" id="1121316"/>
    <lineage>
        <taxon>Bacteria</taxon>
        <taxon>Bacillati</taxon>
        <taxon>Bacillota</taxon>
        <taxon>Clostridia</taxon>
        <taxon>Eubacteriales</taxon>
        <taxon>Clostridiaceae</taxon>
        <taxon>Clostridium</taxon>
    </lineage>
</organism>
<evidence type="ECO:0000256" key="3">
    <source>
        <dbReference type="ARBA" id="ARBA00022722"/>
    </source>
</evidence>
<comment type="function">
    <text evidence="8">Zinc phosphodiesterase, which displays some tRNA 3'-processing endonuclease activity. Probably involved in tRNA maturation, by removing a 3'-trailer from precursor tRNA.</text>
</comment>
<dbReference type="EC" id="3.1.26.11" evidence="8"/>
<keyword evidence="10" id="KW-1185">Reference proteome</keyword>
<evidence type="ECO:0000256" key="6">
    <source>
        <dbReference type="ARBA" id="ARBA00022801"/>
    </source>
</evidence>
<evidence type="ECO:0000256" key="4">
    <source>
        <dbReference type="ARBA" id="ARBA00022723"/>
    </source>
</evidence>
<proteinExistence type="inferred from homology"/>
<dbReference type="Pfam" id="PF23023">
    <property type="entry name" value="Anti-Pycsar_Apyc1"/>
    <property type="match status" value="1"/>
</dbReference>
<feature type="binding site" evidence="8">
    <location>
        <position position="65"/>
    </location>
    <ligand>
        <name>Zn(2+)</name>
        <dbReference type="ChEBI" id="CHEBI:29105"/>
        <label>2</label>
        <note>catalytic</note>
    </ligand>
</feature>
<dbReference type="InterPro" id="IPR013471">
    <property type="entry name" value="RNase_Z/BN"/>
</dbReference>
<dbReference type="SUPFAM" id="SSF56281">
    <property type="entry name" value="Metallo-hydrolase/oxidoreductase"/>
    <property type="match status" value="1"/>
</dbReference>
<dbReference type="Proteomes" id="UP000184447">
    <property type="component" value="Unassembled WGS sequence"/>
</dbReference>
<dbReference type="STRING" id="1121316.SAMN02745207_01774"/>
<dbReference type="OrthoDB" id="9800940at2"/>
<feature type="binding site" evidence="8">
    <location>
        <position position="207"/>
    </location>
    <ligand>
        <name>Zn(2+)</name>
        <dbReference type="ChEBI" id="CHEBI:29105"/>
        <label>2</label>
        <note>catalytic</note>
    </ligand>
</feature>
<dbReference type="AlphaFoldDB" id="A0A1M5UJK8"/>
<evidence type="ECO:0000313" key="9">
    <source>
        <dbReference type="EMBL" id="SHH63224.1"/>
    </source>
</evidence>
<keyword evidence="2 8" id="KW-0819">tRNA processing</keyword>
<evidence type="ECO:0000256" key="8">
    <source>
        <dbReference type="HAMAP-Rule" id="MF_01818"/>
    </source>
</evidence>
<name>A0A1M5UJK8_9CLOT</name>
<dbReference type="HAMAP" id="MF_01818">
    <property type="entry name" value="RNase_Z_BN"/>
    <property type="match status" value="1"/>
</dbReference>
<accession>A0A1M5UJK8</accession>
<protein>
    <recommendedName>
        <fullName evidence="8">Ribonuclease Z</fullName>
        <shortName evidence="8">RNase Z</shortName>
        <ecNumber evidence="8">3.1.26.11</ecNumber>
    </recommendedName>
    <alternativeName>
        <fullName evidence="8">tRNA 3 endonuclease</fullName>
    </alternativeName>
    <alternativeName>
        <fullName evidence="8">tRNase Z</fullName>
    </alternativeName>
</protein>
<feature type="binding site" evidence="8">
    <location>
        <position position="63"/>
    </location>
    <ligand>
        <name>Zn(2+)</name>
        <dbReference type="ChEBI" id="CHEBI:29105"/>
        <label>1</label>
        <note>catalytic</note>
    </ligand>
</feature>
<reference evidence="9 10" key="1">
    <citation type="submission" date="2016-11" db="EMBL/GenBank/DDBJ databases">
        <authorList>
            <person name="Jaros S."/>
            <person name="Januszkiewicz K."/>
            <person name="Wedrychowicz H."/>
        </authorList>
    </citation>
    <scope>NUCLEOTIDE SEQUENCE [LARGE SCALE GENOMIC DNA]</scope>
    <source>
        <strain evidence="9 10">DSM 8605</strain>
    </source>
</reference>
<dbReference type="NCBIfam" id="NF000801">
    <property type="entry name" value="PRK00055.1-3"/>
    <property type="match status" value="1"/>
</dbReference>
<dbReference type="PANTHER" id="PTHR46018">
    <property type="entry name" value="ZINC PHOSPHODIESTERASE ELAC PROTEIN 1"/>
    <property type="match status" value="1"/>
</dbReference>
<dbReference type="EMBL" id="FQXM01000008">
    <property type="protein sequence ID" value="SHH63224.1"/>
    <property type="molecule type" value="Genomic_DNA"/>
</dbReference>
<feature type="binding site" evidence="8">
    <location>
        <position position="61"/>
    </location>
    <ligand>
        <name>Zn(2+)</name>
        <dbReference type="ChEBI" id="CHEBI:29105"/>
        <label>1</label>
        <note>catalytic</note>
    </ligand>
</feature>